<dbReference type="CDD" id="cd21299">
    <property type="entry name" value="CH_AtFIM_like_rpt3"/>
    <property type="match status" value="1"/>
</dbReference>
<evidence type="ECO:0000313" key="7">
    <source>
        <dbReference type="EMBL" id="RZB99611.1"/>
    </source>
</evidence>
<evidence type="ECO:0000313" key="8">
    <source>
        <dbReference type="Proteomes" id="UP000289340"/>
    </source>
</evidence>
<organism evidence="6 8">
    <name type="scientific">Glycine soja</name>
    <name type="common">Wild soybean</name>
    <dbReference type="NCBI Taxonomy" id="3848"/>
    <lineage>
        <taxon>Eukaryota</taxon>
        <taxon>Viridiplantae</taxon>
        <taxon>Streptophyta</taxon>
        <taxon>Embryophyta</taxon>
        <taxon>Tracheophyta</taxon>
        <taxon>Spermatophyta</taxon>
        <taxon>Magnoliopsida</taxon>
        <taxon>eudicotyledons</taxon>
        <taxon>Gunneridae</taxon>
        <taxon>Pentapetalae</taxon>
        <taxon>rosids</taxon>
        <taxon>fabids</taxon>
        <taxon>Fabales</taxon>
        <taxon>Fabaceae</taxon>
        <taxon>Papilionoideae</taxon>
        <taxon>50 kb inversion clade</taxon>
        <taxon>NPAAA clade</taxon>
        <taxon>indigoferoid/millettioid clade</taxon>
        <taxon>Phaseoleae</taxon>
        <taxon>Glycine</taxon>
        <taxon>Glycine subgen. Soja</taxon>
    </lineage>
</organism>
<dbReference type="InterPro" id="IPR036872">
    <property type="entry name" value="CH_dom_sf"/>
</dbReference>
<dbReference type="GO" id="GO:0051017">
    <property type="term" value="P:actin filament bundle assembly"/>
    <property type="evidence" value="ECO:0007669"/>
    <property type="project" value="InterPro"/>
</dbReference>
<evidence type="ECO:0000259" key="5">
    <source>
        <dbReference type="PROSITE" id="PS50021"/>
    </source>
</evidence>
<dbReference type="AlphaFoldDB" id="A0A445JMA8"/>
<reference evidence="6 8" key="1">
    <citation type="submission" date="2018-09" db="EMBL/GenBank/DDBJ databases">
        <title>A high-quality reference genome of wild soybean provides a powerful tool to mine soybean genomes.</title>
        <authorList>
            <person name="Xie M."/>
            <person name="Chung C.Y.L."/>
            <person name="Li M.-W."/>
            <person name="Wong F.-L."/>
            <person name="Chan T.-F."/>
            <person name="Lam H.-M."/>
        </authorList>
    </citation>
    <scope>NUCLEOTIDE SEQUENCE [LARGE SCALE GENOMIC DNA]</scope>
    <source>
        <strain evidence="8">cv. W05</strain>
        <tissue evidence="6">Hypocotyl of etiolated seedlings</tissue>
    </source>
</reference>
<dbReference type="SMART" id="SM00033">
    <property type="entry name" value="CH"/>
    <property type="match status" value="2"/>
</dbReference>
<dbReference type="EMBL" id="QZWG01000008">
    <property type="protein sequence ID" value="RZB99610.1"/>
    <property type="molecule type" value="Genomic_DNA"/>
</dbReference>
<keyword evidence="3" id="KW-0009">Actin-binding</keyword>
<dbReference type="PANTHER" id="PTHR19961">
    <property type="entry name" value="FIMBRIN/PLASTIN"/>
    <property type="match status" value="1"/>
</dbReference>
<comment type="subunit">
    <text evidence="1">Interacts with F-actin.</text>
</comment>
<dbReference type="EMBL" id="QZWG01000008">
    <property type="protein sequence ID" value="RZB99611.1"/>
    <property type="molecule type" value="Genomic_DNA"/>
</dbReference>
<feature type="region of interest" description="Disordered" evidence="4">
    <location>
        <begin position="48"/>
        <end position="99"/>
    </location>
</feature>
<dbReference type="FunFam" id="1.10.418.10:FF:000034">
    <property type="entry name" value="Fimbrin-2 like"/>
    <property type="match status" value="1"/>
</dbReference>
<dbReference type="SUPFAM" id="SSF47576">
    <property type="entry name" value="Calponin-homology domain, CH-domain"/>
    <property type="match status" value="1"/>
</dbReference>
<proteinExistence type="predicted"/>
<dbReference type="GO" id="GO:0051639">
    <property type="term" value="P:actin filament network formation"/>
    <property type="evidence" value="ECO:0007669"/>
    <property type="project" value="TreeGrafter"/>
</dbReference>
<dbReference type="InterPro" id="IPR039959">
    <property type="entry name" value="Fimbrin/Plastin"/>
</dbReference>
<dbReference type="PROSITE" id="PS50021">
    <property type="entry name" value="CH"/>
    <property type="match status" value="1"/>
</dbReference>
<dbReference type="PANTHER" id="PTHR19961:SF62">
    <property type="entry name" value="FIMBRIN-1"/>
    <property type="match status" value="1"/>
</dbReference>
<accession>A0A445JMA8</accession>
<comment type="caution">
    <text evidence="6">The sequence shown here is derived from an EMBL/GenBank/DDBJ whole genome shotgun (WGS) entry which is preliminary data.</text>
</comment>
<feature type="domain" description="Calponin-homology (CH)" evidence="5">
    <location>
        <begin position="201"/>
        <end position="307"/>
    </location>
</feature>
<name>A0A445JMA8_GLYSO</name>
<dbReference type="Proteomes" id="UP000289340">
    <property type="component" value="Chromosome 8"/>
</dbReference>
<dbReference type="InterPro" id="IPR001589">
    <property type="entry name" value="Actinin_actin-bd_CS"/>
</dbReference>
<gene>
    <name evidence="6" type="ORF">D0Y65_022151</name>
</gene>
<sequence>MSNPITFLVRVFEFVSEHSDFLETKSTEKEVASLVCAVEKKREFLKVEREKAEKKKREDLKASKERGKSDKRLKEEKKSKAEDTNKDKSTSRVPNKGNGLDLEKYSWTQSLQELLTNHYPNFFTPIYLQDGEAYAYLLNVLAPEHCSPVTLDTKDGNERANLVLDHAERMGCKRYLTPRDVAEDTKKMSYAEMMTDDVQTSREERCFQLWINSLGISTHVNNMFEDVRNGWILLEVVDNIFPRSVNWKHATRPPIRMPFRKVENCNQVIKIGKQLRFSLVNLAGNDIVQENKKLILALLWQLMRFTMLQLLKILRSDSQGKEITDADILKWVNRKVKSTGRTSQIESFKAWTEASSIPRALVSIILRLPRLKFTIVTLGKDGCIMLEKCVDDVSVSLAVCNAGAAVKKIPLYKHIAWLETRLWYYLCFHSMLSMEAHMQEIS</sequence>
<evidence type="ECO:0000256" key="4">
    <source>
        <dbReference type="SAM" id="MobiDB-lite"/>
    </source>
</evidence>
<evidence type="ECO:0000256" key="1">
    <source>
        <dbReference type="ARBA" id="ARBA00011385"/>
    </source>
</evidence>
<dbReference type="Pfam" id="PF00307">
    <property type="entry name" value="CH"/>
    <property type="match status" value="2"/>
</dbReference>
<keyword evidence="2" id="KW-0677">Repeat</keyword>
<feature type="compositionally biased region" description="Basic and acidic residues" evidence="4">
    <location>
        <begin position="48"/>
        <end position="90"/>
    </location>
</feature>
<dbReference type="GO" id="GO:0005884">
    <property type="term" value="C:actin filament"/>
    <property type="evidence" value="ECO:0007669"/>
    <property type="project" value="TreeGrafter"/>
</dbReference>
<evidence type="ECO:0000256" key="3">
    <source>
        <dbReference type="ARBA" id="ARBA00023203"/>
    </source>
</evidence>
<protein>
    <submittedName>
        <fullName evidence="6">Fimbrin-5 isoform A</fullName>
    </submittedName>
    <submittedName>
        <fullName evidence="7">Fimbrin-5 isoform B</fullName>
    </submittedName>
</protein>
<evidence type="ECO:0000256" key="2">
    <source>
        <dbReference type="ARBA" id="ARBA00022737"/>
    </source>
</evidence>
<evidence type="ECO:0000313" key="6">
    <source>
        <dbReference type="EMBL" id="RZB99610.1"/>
    </source>
</evidence>
<dbReference type="GO" id="GO:0005737">
    <property type="term" value="C:cytoplasm"/>
    <property type="evidence" value="ECO:0007669"/>
    <property type="project" value="TreeGrafter"/>
</dbReference>
<dbReference type="Gene3D" id="1.10.418.10">
    <property type="entry name" value="Calponin-like domain"/>
    <property type="match status" value="3"/>
</dbReference>
<dbReference type="GO" id="GO:0032432">
    <property type="term" value="C:actin filament bundle"/>
    <property type="evidence" value="ECO:0007669"/>
    <property type="project" value="TreeGrafter"/>
</dbReference>
<keyword evidence="8" id="KW-1185">Reference proteome</keyword>
<dbReference type="InterPro" id="IPR001715">
    <property type="entry name" value="CH_dom"/>
</dbReference>
<dbReference type="PROSITE" id="PS00020">
    <property type="entry name" value="ACTININ_2"/>
    <property type="match status" value="1"/>
</dbReference>
<dbReference type="GO" id="GO:0051015">
    <property type="term" value="F:actin filament binding"/>
    <property type="evidence" value="ECO:0007669"/>
    <property type="project" value="InterPro"/>
</dbReference>